<comment type="subcellular location">
    <subcellularLocation>
        <location evidence="1">Membrane</location>
        <topology evidence="1">Multi-pass membrane protein</topology>
    </subcellularLocation>
</comment>
<feature type="transmembrane region" description="Helical" evidence="6">
    <location>
        <begin position="112"/>
        <end position="132"/>
    </location>
</feature>
<keyword evidence="3 6" id="KW-1133">Transmembrane helix</keyword>
<evidence type="ECO:0000256" key="2">
    <source>
        <dbReference type="ARBA" id="ARBA00022692"/>
    </source>
</evidence>
<dbReference type="PANTHER" id="PTHR23501">
    <property type="entry name" value="MAJOR FACILITATOR SUPERFAMILY"/>
    <property type="match status" value="1"/>
</dbReference>
<dbReference type="PANTHER" id="PTHR23501:SF198">
    <property type="entry name" value="AZOLE RESISTANCE PROTEIN 1-RELATED"/>
    <property type="match status" value="1"/>
</dbReference>
<evidence type="ECO:0000256" key="5">
    <source>
        <dbReference type="SAM" id="MobiDB-lite"/>
    </source>
</evidence>
<keyword evidence="2 6" id="KW-0812">Transmembrane</keyword>
<dbReference type="PROSITE" id="PS50850">
    <property type="entry name" value="MFS"/>
    <property type="match status" value="1"/>
</dbReference>
<dbReference type="InterPro" id="IPR020846">
    <property type="entry name" value="MFS_dom"/>
</dbReference>
<feature type="transmembrane region" description="Helical" evidence="6">
    <location>
        <begin position="316"/>
        <end position="336"/>
    </location>
</feature>
<keyword evidence="9" id="KW-1185">Reference proteome</keyword>
<dbReference type="AlphaFoldDB" id="A0AAD6TAN4"/>
<evidence type="ECO:0000256" key="6">
    <source>
        <dbReference type="SAM" id="Phobius"/>
    </source>
</evidence>
<feature type="domain" description="Major facilitator superfamily (MFS) profile" evidence="7">
    <location>
        <begin position="49"/>
        <end position="541"/>
    </location>
</feature>
<dbReference type="Gene3D" id="1.20.1250.20">
    <property type="entry name" value="MFS general substrate transporter like domains"/>
    <property type="match status" value="1"/>
</dbReference>
<dbReference type="GO" id="GO:0022857">
    <property type="term" value="F:transmembrane transporter activity"/>
    <property type="evidence" value="ECO:0007669"/>
    <property type="project" value="InterPro"/>
</dbReference>
<protein>
    <submittedName>
        <fullName evidence="8">Major facilitator superfamily domain-containing protein</fullName>
    </submittedName>
</protein>
<dbReference type="Pfam" id="PF07690">
    <property type="entry name" value="MFS_1"/>
    <property type="match status" value="1"/>
</dbReference>
<dbReference type="InterPro" id="IPR036259">
    <property type="entry name" value="MFS_trans_sf"/>
</dbReference>
<evidence type="ECO:0000256" key="4">
    <source>
        <dbReference type="ARBA" id="ARBA00023136"/>
    </source>
</evidence>
<feature type="transmembrane region" description="Helical" evidence="6">
    <location>
        <begin position="515"/>
        <end position="537"/>
    </location>
</feature>
<feature type="transmembrane region" description="Helical" evidence="6">
    <location>
        <begin position="171"/>
        <end position="191"/>
    </location>
</feature>
<dbReference type="Gene3D" id="1.20.1720.10">
    <property type="entry name" value="Multidrug resistance protein D"/>
    <property type="match status" value="1"/>
</dbReference>
<evidence type="ECO:0000313" key="9">
    <source>
        <dbReference type="Proteomes" id="UP001218188"/>
    </source>
</evidence>
<dbReference type="SUPFAM" id="SSF103473">
    <property type="entry name" value="MFS general substrate transporter"/>
    <property type="match status" value="1"/>
</dbReference>
<feature type="transmembrane region" description="Helical" evidence="6">
    <location>
        <begin position="356"/>
        <end position="374"/>
    </location>
</feature>
<feature type="transmembrane region" description="Helical" evidence="6">
    <location>
        <begin position="442"/>
        <end position="465"/>
    </location>
</feature>
<feature type="transmembrane region" description="Helical" evidence="6">
    <location>
        <begin position="244"/>
        <end position="267"/>
    </location>
</feature>
<name>A0AAD6TAN4_9AGAR</name>
<dbReference type="EMBL" id="JARJCM010000014">
    <property type="protein sequence ID" value="KAJ7041891.1"/>
    <property type="molecule type" value="Genomic_DNA"/>
</dbReference>
<comment type="caution">
    <text evidence="8">The sequence shown here is derived from an EMBL/GenBank/DDBJ whole genome shotgun (WGS) entry which is preliminary data.</text>
</comment>
<feature type="transmembrane region" description="Helical" evidence="6">
    <location>
        <begin position="381"/>
        <end position="401"/>
    </location>
</feature>
<accession>A0AAD6TAN4</accession>
<dbReference type="GO" id="GO:0005886">
    <property type="term" value="C:plasma membrane"/>
    <property type="evidence" value="ECO:0007669"/>
    <property type="project" value="TreeGrafter"/>
</dbReference>
<feature type="transmembrane region" description="Helical" evidence="6">
    <location>
        <begin position="138"/>
        <end position="159"/>
    </location>
</feature>
<evidence type="ECO:0000256" key="1">
    <source>
        <dbReference type="ARBA" id="ARBA00004141"/>
    </source>
</evidence>
<dbReference type="InterPro" id="IPR011701">
    <property type="entry name" value="MFS"/>
</dbReference>
<feature type="transmembrane region" description="Helical" evidence="6">
    <location>
        <begin position="407"/>
        <end position="430"/>
    </location>
</feature>
<dbReference type="Proteomes" id="UP001218188">
    <property type="component" value="Unassembled WGS sequence"/>
</dbReference>
<reference evidence="8" key="1">
    <citation type="submission" date="2023-03" db="EMBL/GenBank/DDBJ databases">
        <title>Massive genome expansion in bonnet fungi (Mycena s.s.) driven by repeated elements and novel gene families across ecological guilds.</title>
        <authorList>
            <consortium name="Lawrence Berkeley National Laboratory"/>
            <person name="Harder C.B."/>
            <person name="Miyauchi S."/>
            <person name="Viragh M."/>
            <person name="Kuo A."/>
            <person name="Thoen E."/>
            <person name="Andreopoulos B."/>
            <person name="Lu D."/>
            <person name="Skrede I."/>
            <person name="Drula E."/>
            <person name="Henrissat B."/>
            <person name="Morin E."/>
            <person name="Kohler A."/>
            <person name="Barry K."/>
            <person name="LaButti K."/>
            <person name="Morin E."/>
            <person name="Salamov A."/>
            <person name="Lipzen A."/>
            <person name="Mereny Z."/>
            <person name="Hegedus B."/>
            <person name="Baldrian P."/>
            <person name="Stursova M."/>
            <person name="Weitz H."/>
            <person name="Taylor A."/>
            <person name="Grigoriev I.V."/>
            <person name="Nagy L.G."/>
            <person name="Martin F."/>
            <person name="Kauserud H."/>
        </authorList>
    </citation>
    <scope>NUCLEOTIDE SEQUENCE</scope>
    <source>
        <strain evidence="8">CBHHK200</strain>
    </source>
</reference>
<dbReference type="CDD" id="cd17502">
    <property type="entry name" value="MFS_Azr1_MDR_like"/>
    <property type="match status" value="1"/>
</dbReference>
<feature type="transmembrane region" description="Helical" evidence="6">
    <location>
        <begin position="203"/>
        <end position="223"/>
    </location>
</feature>
<feature type="region of interest" description="Disordered" evidence="5">
    <location>
        <begin position="1"/>
        <end position="38"/>
    </location>
</feature>
<gene>
    <name evidence="8" type="ORF">C8F04DRAFT_1077647</name>
</gene>
<evidence type="ECO:0000313" key="8">
    <source>
        <dbReference type="EMBL" id="KAJ7041891.1"/>
    </source>
</evidence>
<organism evidence="8 9">
    <name type="scientific">Mycena alexandri</name>
    <dbReference type="NCBI Taxonomy" id="1745969"/>
    <lineage>
        <taxon>Eukaryota</taxon>
        <taxon>Fungi</taxon>
        <taxon>Dikarya</taxon>
        <taxon>Basidiomycota</taxon>
        <taxon>Agaricomycotina</taxon>
        <taxon>Agaricomycetes</taxon>
        <taxon>Agaricomycetidae</taxon>
        <taxon>Agaricales</taxon>
        <taxon>Marasmiineae</taxon>
        <taxon>Mycenaceae</taxon>
        <taxon>Mycena</taxon>
    </lineage>
</organism>
<feature type="transmembrane region" description="Helical" evidence="6">
    <location>
        <begin position="279"/>
        <end position="296"/>
    </location>
</feature>
<keyword evidence="4 6" id="KW-0472">Membrane</keyword>
<feature type="compositionally biased region" description="Polar residues" evidence="5">
    <location>
        <begin position="7"/>
        <end position="17"/>
    </location>
</feature>
<dbReference type="PRINTS" id="PR01036">
    <property type="entry name" value="TCRTETB"/>
</dbReference>
<evidence type="ECO:0000256" key="3">
    <source>
        <dbReference type="ARBA" id="ARBA00022989"/>
    </source>
</evidence>
<sequence>MSEKVDITSTPSEQRGSIRSVDGDEKSPATGPPETEPSTVLSGKKLAVVFIALMLSLFLVMLDQTILATALPQIASDFDAFTLQGWVATSYMAQSVFLLFYGQVLRIFPAKWVLVCAIATFEIGSLLCGVSQNIGQLIAGRVVAGVGAAGIMVSMMQVITQATRLEDRPKFYGAFGALFAISSVVGPPIGGAFSDNVTWRWCFWINLPLGGVSICGVSLLLKAAPPLGSDPTRRSARDRFHQALRLDFVGAALAAGALISLILALQWGGNTKSWGNKGVIISFVFSAILTLVFIGWSRYLGDRAMMPTTIFKSRSIHAILIFCFLNRFSMFIFTYYIPLFYQAARAHSATKSGVDFLPFMIGVVITAAFAGGIVAKTGYYWPVLLVAPCFLATGSGLFYTINDNTSSATLVGFQILAAVGLGMGFQNAALALQVEFNDDKKLLAQAIAMGAFAQQLGGTVGLGVAEPIFASELAKNLRKFAPDAPALIVEQTPTAIYSAIPKEMIPGVVLSYNDAIRTLFLAGVPIACMGLIAVLFIKNIRIKKTAEGIVPANAAGGKESVEDAEV</sequence>
<evidence type="ECO:0000259" key="7">
    <source>
        <dbReference type="PROSITE" id="PS50850"/>
    </source>
</evidence>
<feature type="transmembrane region" description="Helical" evidence="6">
    <location>
        <begin position="46"/>
        <end position="71"/>
    </location>
</feature>
<proteinExistence type="predicted"/>
<feature type="transmembrane region" description="Helical" evidence="6">
    <location>
        <begin position="83"/>
        <end position="100"/>
    </location>
</feature>